<gene>
    <name evidence="10" type="ORF">niasHT_007675</name>
</gene>
<feature type="compositionally biased region" description="Polar residues" evidence="8">
    <location>
        <begin position="66"/>
        <end position="76"/>
    </location>
</feature>
<comment type="caution">
    <text evidence="10">The sequence shown here is derived from an EMBL/GenBank/DDBJ whole genome shotgun (WGS) entry which is preliminary data.</text>
</comment>
<dbReference type="CDD" id="cd20339">
    <property type="entry name" value="BRcat_RBR_RNF216"/>
    <property type="match status" value="1"/>
</dbReference>
<keyword evidence="7" id="KW-0862">Zinc</keyword>
<dbReference type="InterPro" id="IPR051628">
    <property type="entry name" value="LUBAC_E3_Ligases"/>
</dbReference>
<dbReference type="SUPFAM" id="SSF57850">
    <property type="entry name" value="RING/U-box"/>
    <property type="match status" value="2"/>
</dbReference>
<keyword evidence="5" id="KW-0863">Zinc-finger</keyword>
<sequence length="604" mass="69831">MGRRRKTAPAVLRNKRTRIDEDERDDEEEGARNGHGQQNMGLRPRKQIQRTISAHWAPRLRERHQNGQNTTGQTEDQLTDMELEDVDMEEDEIVKTLNMVFTNLDLSQLPALSPGAGLYAMANFAIDEKSIPKRKAAEKPKVLEDMLEPTFLSLEQAMQRDQNFKGKLLDAFLEDFREHFQTYFSRPNSQTFDKDLCVRFLLQHFPFCRVPLIERLVDEFAGRYAVAAWVCFFVESRFGVLMRRYFLHIEHSEWVILSIPNENARRRRANWLPDPSEEDDTTLANSIREFRARLARFRADYPQLFLPDSNKLSPNAEEVAVYTEMPGLPLIECIVCTGQFPVARTVCCQNIVNWTITIEPILPSGLSSHRFCVECLIGHSRAATQEMPLADGGIGLRCMASDCPNAILFSECRFYIPPNIRRQLNARILEESLGEAKLDQLERCKSCNFAIIIEASAEEHRVFACLKCHAEHCRLCGKPWDEFHLGKPCNEVETEKEQMKRYFENRLSEAVIHRCRRCSLPFVKQMGCNRMYCRCGATQCYVCRAHNIQYNHFCQHYRNPGQVKCKQCTLPCLLWERESHATKRAIDGVLREAEQMGIALDPLE</sequence>
<accession>A0ABD2LPV6</accession>
<evidence type="ECO:0000256" key="5">
    <source>
        <dbReference type="ARBA" id="ARBA00022771"/>
    </source>
</evidence>
<evidence type="ECO:0000256" key="2">
    <source>
        <dbReference type="ARBA" id="ARBA00022679"/>
    </source>
</evidence>
<dbReference type="GO" id="GO:0008270">
    <property type="term" value="F:zinc ion binding"/>
    <property type="evidence" value="ECO:0007669"/>
    <property type="project" value="UniProtKB-KW"/>
</dbReference>
<dbReference type="Pfam" id="PF26200">
    <property type="entry name" value="Rcat_RNF216"/>
    <property type="match status" value="1"/>
</dbReference>
<evidence type="ECO:0000256" key="8">
    <source>
        <dbReference type="SAM" id="MobiDB-lite"/>
    </source>
</evidence>
<name>A0ABD2LPV6_9BILA</name>
<keyword evidence="11" id="KW-1185">Reference proteome</keyword>
<feature type="region of interest" description="Disordered" evidence="8">
    <location>
        <begin position="1"/>
        <end position="80"/>
    </location>
</feature>
<dbReference type="PANTHER" id="PTHR22770:SF47">
    <property type="entry name" value="E3 UBIQUITIN-PROTEIN LIGASE RNF216"/>
    <property type="match status" value="1"/>
</dbReference>
<proteinExistence type="predicted"/>
<reference evidence="10 11" key="1">
    <citation type="submission" date="2024-10" db="EMBL/GenBank/DDBJ databases">
        <authorList>
            <person name="Kim D."/>
        </authorList>
    </citation>
    <scope>NUCLEOTIDE SEQUENCE [LARGE SCALE GENOMIC DNA]</scope>
    <source>
        <strain evidence="10">BH-2024</strain>
    </source>
</reference>
<feature type="domain" description="RING-type" evidence="9">
    <location>
        <begin position="329"/>
        <end position="569"/>
    </location>
</feature>
<evidence type="ECO:0000256" key="7">
    <source>
        <dbReference type="ARBA" id="ARBA00022833"/>
    </source>
</evidence>
<dbReference type="InterPro" id="IPR047546">
    <property type="entry name" value="Rcat_RBR_RNF216"/>
</dbReference>
<evidence type="ECO:0000256" key="6">
    <source>
        <dbReference type="ARBA" id="ARBA00022786"/>
    </source>
</evidence>
<evidence type="ECO:0000313" key="10">
    <source>
        <dbReference type="EMBL" id="KAL3117272.1"/>
    </source>
</evidence>
<dbReference type="EMBL" id="JBICBT010000334">
    <property type="protein sequence ID" value="KAL3117272.1"/>
    <property type="molecule type" value="Genomic_DNA"/>
</dbReference>
<keyword evidence="3" id="KW-0479">Metal-binding</keyword>
<dbReference type="Proteomes" id="UP001620626">
    <property type="component" value="Unassembled WGS sequence"/>
</dbReference>
<dbReference type="GO" id="GO:0016740">
    <property type="term" value="F:transferase activity"/>
    <property type="evidence" value="ECO:0007669"/>
    <property type="project" value="UniProtKB-KW"/>
</dbReference>
<evidence type="ECO:0000256" key="3">
    <source>
        <dbReference type="ARBA" id="ARBA00022723"/>
    </source>
</evidence>
<dbReference type="PANTHER" id="PTHR22770">
    <property type="entry name" value="UBIQUITIN CONJUGATING ENZYME 7 INTERACTING PROTEIN-RELATED"/>
    <property type="match status" value="1"/>
</dbReference>
<keyword evidence="6" id="KW-0833">Ubl conjugation pathway</keyword>
<comment type="pathway">
    <text evidence="1">Protein modification; protein ubiquitination.</text>
</comment>
<evidence type="ECO:0000259" key="9">
    <source>
        <dbReference type="PROSITE" id="PS51873"/>
    </source>
</evidence>
<evidence type="ECO:0000313" key="11">
    <source>
        <dbReference type="Proteomes" id="UP001620626"/>
    </source>
</evidence>
<feature type="compositionally biased region" description="Acidic residues" evidence="8">
    <location>
        <begin position="20"/>
        <end position="29"/>
    </location>
</feature>
<dbReference type="InterPro" id="IPR044066">
    <property type="entry name" value="TRIAD_supradom"/>
</dbReference>
<dbReference type="AlphaFoldDB" id="A0ABD2LPV6"/>
<dbReference type="InterPro" id="IPR047545">
    <property type="entry name" value="BRcat_RBR_RNF216"/>
</dbReference>
<evidence type="ECO:0000256" key="1">
    <source>
        <dbReference type="ARBA" id="ARBA00004906"/>
    </source>
</evidence>
<keyword evidence="2" id="KW-0808">Transferase</keyword>
<protein>
    <recommendedName>
        <fullName evidence="9">RING-type domain-containing protein</fullName>
    </recommendedName>
</protein>
<keyword evidence="4" id="KW-0677">Repeat</keyword>
<dbReference type="CDD" id="cd20353">
    <property type="entry name" value="Rcat_RBR_RNF216"/>
    <property type="match status" value="1"/>
</dbReference>
<evidence type="ECO:0000256" key="4">
    <source>
        <dbReference type="ARBA" id="ARBA00022737"/>
    </source>
</evidence>
<organism evidence="10 11">
    <name type="scientific">Heterodera trifolii</name>
    <dbReference type="NCBI Taxonomy" id="157864"/>
    <lineage>
        <taxon>Eukaryota</taxon>
        <taxon>Metazoa</taxon>
        <taxon>Ecdysozoa</taxon>
        <taxon>Nematoda</taxon>
        <taxon>Chromadorea</taxon>
        <taxon>Rhabditida</taxon>
        <taxon>Tylenchina</taxon>
        <taxon>Tylenchomorpha</taxon>
        <taxon>Tylenchoidea</taxon>
        <taxon>Heteroderidae</taxon>
        <taxon>Heteroderinae</taxon>
        <taxon>Heterodera</taxon>
    </lineage>
</organism>
<dbReference type="PROSITE" id="PS51873">
    <property type="entry name" value="TRIAD"/>
    <property type="match status" value="1"/>
</dbReference>